<dbReference type="EMBL" id="GBRD01012596">
    <property type="protein sequence ID" value="JAG53228.1"/>
    <property type="molecule type" value="Transcribed_RNA"/>
</dbReference>
<feature type="region of interest" description="Disordered" evidence="1">
    <location>
        <begin position="90"/>
        <end position="111"/>
    </location>
</feature>
<dbReference type="AlphaFoldDB" id="A0A0K8SIU4"/>
<sequence length="177" mass="20187">MDFLSDISLAKLRTMKPAERLAPTKKRVFGIDIGQGIHYVQYLRDNAAGADDDKKQEMLNMLMLPRETKRERAAVGKPVSSKTVLASESLVGSTHQERQVSEKPSDCSTSRKTKMSVECDISDSIVRLKSHPIKTLDQIYKEVHGINARNTPISLIENDYEHEMMKKQQLRKHRIRP</sequence>
<protein>
    <submittedName>
        <fullName evidence="2">Uncharacterized protein</fullName>
    </submittedName>
</protein>
<proteinExistence type="predicted"/>
<reference evidence="2" key="1">
    <citation type="submission" date="2014-09" db="EMBL/GenBank/DDBJ databases">
        <authorList>
            <person name="Magalhaes I.L.F."/>
            <person name="Oliveira U."/>
            <person name="Santos F.R."/>
            <person name="Vidigal T.H.D.A."/>
            <person name="Brescovit A.D."/>
            <person name="Santos A.J."/>
        </authorList>
    </citation>
    <scope>NUCLEOTIDE SEQUENCE</scope>
</reference>
<evidence type="ECO:0000256" key="1">
    <source>
        <dbReference type="SAM" id="MobiDB-lite"/>
    </source>
</evidence>
<name>A0A0K8SIU4_LYGHE</name>
<accession>A0A0K8SIU4</accession>
<evidence type="ECO:0000313" key="2">
    <source>
        <dbReference type="EMBL" id="JAG53228.1"/>
    </source>
</evidence>
<feature type="compositionally biased region" description="Basic and acidic residues" evidence="1">
    <location>
        <begin position="95"/>
        <end position="105"/>
    </location>
</feature>
<organism evidence="2">
    <name type="scientific">Lygus hesperus</name>
    <name type="common">Western plant bug</name>
    <dbReference type="NCBI Taxonomy" id="30085"/>
    <lineage>
        <taxon>Eukaryota</taxon>
        <taxon>Metazoa</taxon>
        <taxon>Ecdysozoa</taxon>
        <taxon>Arthropoda</taxon>
        <taxon>Hexapoda</taxon>
        <taxon>Insecta</taxon>
        <taxon>Pterygota</taxon>
        <taxon>Neoptera</taxon>
        <taxon>Paraneoptera</taxon>
        <taxon>Hemiptera</taxon>
        <taxon>Heteroptera</taxon>
        <taxon>Panheteroptera</taxon>
        <taxon>Cimicomorpha</taxon>
        <taxon>Miridae</taxon>
        <taxon>Mirini</taxon>
        <taxon>Lygus</taxon>
    </lineage>
</organism>